<feature type="transmembrane region" description="Helical" evidence="2">
    <location>
        <begin position="116"/>
        <end position="136"/>
    </location>
</feature>
<protein>
    <recommendedName>
        <fullName evidence="5">CBM6 domain-containing protein</fullName>
    </recommendedName>
</protein>
<name>A0A9W6Q5T5_9ACTN</name>
<feature type="compositionally biased region" description="Low complexity" evidence="1">
    <location>
        <begin position="153"/>
        <end position="182"/>
    </location>
</feature>
<organism evidence="3 4">
    <name type="scientific">Kitasatospora phosalacinea</name>
    <dbReference type="NCBI Taxonomy" id="2065"/>
    <lineage>
        <taxon>Bacteria</taxon>
        <taxon>Bacillati</taxon>
        <taxon>Actinomycetota</taxon>
        <taxon>Actinomycetes</taxon>
        <taxon>Kitasatosporales</taxon>
        <taxon>Streptomycetaceae</taxon>
        <taxon>Kitasatospora</taxon>
    </lineage>
</organism>
<reference evidence="3" key="1">
    <citation type="submission" date="2023-02" db="EMBL/GenBank/DDBJ databases">
        <title>Kitasatospora phosalacinea NBRC 14627.</title>
        <authorList>
            <person name="Ichikawa N."/>
            <person name="Sato H."/>
            <person name="Tonouchi N."/>
        </authorList>
    </citation>
    <scope>NUCLEOTIDE SEQUENCE</scope>
    <source>
        <strain evidence="3">NBRC 14627</strain>
    </source>
</reference>
<feature type="compositionally biased region" description="Pro residues" evidence="1">
    <location>
        <begin position="60"/>
        <end position="80"/>
    </location>
</feature>
<evidence type="ECO:0000256" key="1">
    <source>
        <dbReference type="SAM" id="MobiDB-lite"/>
    </source>
</evidence>
<evidence type="ECO:0008006" key="5">
    <source>
        <dbReference type="Google" id="ProtNLM"/>
    </source>
</evidence>
<keyword evidence="2" id="KW-0812">Transmembrane</keyword>
<accession>A0A9W6Q5T5</accession>
<dbReference type="InterPro" id="IPR008979">
    <property type="entry name" value="Galactose-bd-like_sf"/>
</dbReference>
<dbReference type="EMBL" id="BSSA01000007">
    <property type="protein sequence ID" value="GLW70417.1"/>
    <property type="molecule type" value="Genomic_DNA"/>
</dbReference>
<dbReference type="Gene3D" id="2.60.120.260">
    <property type="entry name" value="Galactose-binding domain-like"/>
    <property type="match status" value="1"/>
</dbReference>
<dbReference type="AlphaFoldDB" id="A0A9W6Q5T5"/>
<feature type="region of interest" description="Disordered" evidence="1">
    <location>
        <begin position="1"/>
        <end position="115"/>
    </location>
</feature>
<feature type="region of interest" description="Disordered" evidence="1">
    <location>
        <begin position="141"/>
        <end position="187"/>
    </location>
</feature>
<evidence type="ECO:0000313" key="4">
    <source>
        <dbReference type="Proteomes" id="UP001165041"/>
    </source>
</evidence>
<dbReference type="Proteomes" id="UP001165041">
    <property type="component" value="Unassembled WGS sequence"/>
</dbReference>
<dbReference type="RefSeq" id="WP_285736239.1">
    <property type="nucleotide sequence ID" value="NZ_BSSA01000007.1"/>
</dbReference>
<gene>
    <name evidence="3" type="ORF">Kpho02_27160</name>
</gene>
<comment type="caution">
    <text evidence="3">The sequence shown here is derived from an EMBL/GenBank/DDBJ whole genome shotgun (WGS) entry which is preliminary data.</text>
</comment>
<keyword evidence="2" id="KW-0472">Membrane</keyword>
<dbReference type="SUPFAM" id="SSF49785">
    <property type="entry name" value="Galactose-binding domain-like"/>
    <property type="match status" value="1"/>
</dbReference>
<proteinExistence type="predicted"/>
<sequence length="323" mass="32417">MTTPGNSGAAPEGAGEEDPFAYLYRPAEGEQPAAADRPRGGYQRPMEVGRATYGERPAYPQAPQPGYGPGPGGAPGPGGPGGPGQEVTTALPQQPRYAERSRPRPGEERPAGRGKAAVIGAVAVVAAIAIGAGVALSTGDPDGKPAADPTGKAAPTAAANANAANSPSAPASSTAPSPSAATEPISDASKLQATGAATDRTVKGAISADGSYLVLQAGSSFTWTVNSDAGGQTKFWLHFNNTGTDQPAQVTVNGKEHAGGVTFKNYSKNPAADPAQSWFSTNIWPVLQAGPNTITLTVPAGAGNPVLLDQVALTPMSVNDYPK</sequence>
<evidence type="ECO:0000313" key="3">
    <source>
        <dbReference type="EMBL" id="GLW70417.1"/>
    </source>
</evidence>
<feature type="compositionally biased region" description="Basic and acidic residues" evidence="1">
    <location>
        <begin position="97"/>
        <end position="111"/>
    </location>
</feature>
<evidence type="ECO:0000256" key="2">
    <source>
        <dbReference type="SAM" id="Phobius"/>
    </source>
</evidence>
<keyword evidence="2" id="KW-1133">Transmembrane helix</keyword>